<dbReference type="EMBL" id="BLBS01000025">
    <property type="protein sequence ID" value="GET88075.1"/>
    <property type="molecule type" value="Genomic_DNA"/>
</dbReference>
<dbReference type="Proteomes" id="UP000419144">
    <property type="component" value="Unassembled WGS sequence"/>
</dbReference>
<proteinExistence type="predicted"/>
<dbReference type="VEuPathDB" id="TriTrypDB:LtaPh_2001800"/>
<organism evidence="2 3">
    <name type="scientific">Leishmania tarentolae</name>
    <name type="common">Sauroleishmania tarentolae</name>
    <dbReference type="NCBI Taxonomy" id="5689"/>
    <lineage>
        <taxon>Eukaryota</taxon>
        <taxon>Discoba</taxon>
        <taxon>Euglenozoa</taxon>
        <taxon>Kinetoplastea</taxon>
        <taxon>Metakinetoplastina</taxon>
        <taxon>Trypanosomatida</taxon>
        <taxon>Trypanosomatidae</taxon>
        <taxon>Leishmaniinae</taxon>
        <taxon>Leishmania</taxon>
        <taxon>lizard Leishmania</taxon>
    </lineage>
</organism>
<feature type="compositionally biased region" description="Basic and acidic residues" evidence="1">
    <location>
        <begin position="232"/>
        <end position="241"/>
    </location>
</feature>
<sequence>MSSPSSSHHRYRQAIVDLYKEHDPAKVSRVDELLQRFVGQEEALLEALKRKFSKDIASADEQASASNSAAPAHVPVTLEDSSYSGPPPNAPLTMNISIKGDELLPPVVPEQPALVSFNLDDAMAMDDVAQSVHRTPLRGSYGVHAPLRVREVDHEPGNYNGQGKAQLCTMEKQHRRVQTAEGAEGATGETSLPVTVSLVEAGRADDYQGRSNDEGAGYEVPMTGLRQIYETSGRDAGKDAELQPQSYPSRDEASEAIAIEYDPEPVGLVMYTEEASPVAESDLKEHAATAPAKNTDPMQTPAPSAQLPIWAMPEKAQVTAKRSVGGTTLPALAEMSLGTQTEVEARSATSQDVKLAAVGERVTEHKGSAADAAAAGTEALKFHAAALELAMPPYNNGAPHASSPPHKRAETLAVTHDKAALAAVARPLQAASAKNTEAHVSASRLPMSALPMGKIESPRTLVLDSGGIVASLSRAIRRTALFDVTFYDFFRVLGSFHAHGRERVSLRVAGVLLSSLFPEISRENLSWRREFMSSVMDKEAGMPADEMRELIVQGAAQELQSHTNLSNGRIAQFTHSLVLRMEKFVKTCRMAVVQLQRKPHPLSAGFWAYGSVLPRAAPHWKRYWAKMSVDSGAISLCYVGSLKTELHIPFGRVARCYRERNAAGAPPVYARNGLAFQLTTDTSPLLVVVCPESSAVTTRLLSAFRSWSSLPRDLPERSTETHDAPSLSPVSHLQSDVAESSNPLDANQMRVWVFVRATSTYELQRWWLEDTSMHMLSDHTRELHTCSVADVESVVAEIELPVTPRMRQAHGFVLCFRNGSVPLMAFTELPQDRARLLERLYQSQVLLQVEVKTASRSSGGG</sequence>
<feature type="region of interest" description="Disordered" evidence="1">
    <location>
        <begin position="232"/>
        <end position="252"/>
    </location>
</feature>
<dbReference type="PANTHER" id="PTHR39666:SF1">
    <property type="entry name" value="NUCLEAR PORE COMPLEX NUP2_50_61 DOMAIN-CONTAINING PROTEIN"/>
    <property type="match status" value="1"/>
</dbReference>
<feature type="compositionally biased region" description="Basic and acidic residues" evidence="1">
    <location>
        <begin position="713"/>
        <end position="723"/>
    </location>
</feature>
<keyword evidence="3" id="KW-1185">Reference proteome</keyword>
<dbReference type="AlphaFoldDB" id="A0A640KG59"/>
<evidence type="ECO:0000256" key="1">
    <source>
        <dbReference type="SAM" id="MobiDB-lite"/>
    </source>
</evidence>
<protein>
    <submittedName>
        <fullName evidence="2">Uncharacterized protein</fullName>
    </submittedName>
</protein>
<comment type="caution">
    <text evidence="2">The sequence shown here is derived from an EMBL/GenBank/DDBJ whole genome shotgun (WGS) entry which is preliminary data.</text>
</comment>
<evidence type="ECO:0000313" key="2">
    <source>
        <dbReference type="EMBL" id="GET88075.1"/>
    </source>
</evidence>
<name>A0A640KG59_LEITA</name>
<dbReference type="OrthoDB" id="277199at2759"/>
<reference evidence="2" key="1">
    <citation type="submission" date="2019-11" db="EMBL/GenBank/DDBJ databases">
        <title>Leishmania tarentolae CDS.</title>
        <authorList>
            <person name="Goto Y."/>
            <person name="Yamagishi J."/>
        </authorList>
    </citation>
    <scope>NUCLEOTIDE SEQUENCE [LARGE SCALE GENOMIC DNA]</scope>
    <source>
        <strain evidence="2">Parrot Tar II</strain>
    </source>
</reference>
<accession>A0A640KG59</accession>
<feature type="region of interest" description="Disordered" evidence="1">
    <location>
        <begin position="712"/>
        <end position="732"/>
    </location>
</feature>
<dbReference type="PANTHER" id="PTHR39666">
    <property type="entry name" value="RANBP2-TYPE DOMAIN-CONTAINING PROTEIN"/>
    <property type="match status" value="1"/>
</dbReference>
<gene>
    <name evidence="2" type="ORF">LtaPh_2001800</name>
</gene>
<evidence type="ECO:0000313" key="3">
    <source>
        <dbReference type="Proteomes" id="UP000419144"/>
    </source>
</evidence>